<dbReference type="KEGG" id="btab:109030290"/>
<dbReference type="GO" id="GO:0003785">
    <property type="term" value="F:actin monomer binding"/>
    <property type="evidence" value="ECO:0007669"/>
    <property type="project" value="TreeGrafter"/>
</dbReference>
<evidence type="ECO:0000256" key="8">
    <source>
        <dbReference type="ARBA" id="ARBA00038532"/>
    </source>
</evidence>
<proteinExistence type="inferred from homology"/>
<feature type="compositionally biased region" description="Basic residues" evidence="11">
    <location>
        <begin position="335"/>
        <end position="344"/>
    </location>
</feature>
<reference evidence="13" key="1">
    <citation type="submission" date="2021-12" db="EMBL/GenBank/DDBJ databases">
        <authorList>
            <person name="King R."/>
        </authorList>
    </citation>
    <scope>NUCLEOTIDE SEQUENCE</scope>
</reference>
<protein>
    <recommendedName>
        <fullName evidence="10">Twinfilin</fullName>
    </recommendedName>
</protein>
<dbReference type="Pfam" id="PF00241">
    <property type="entry name" value="Cofilin_ADF"/>
    <property type="match status" value="2"/>
</dbReference>
<dbReference type="GO" id="GO:0010976">
    <property type="term" value="P:positive regulation of neuron projection development"/>
    <property type="evidence" value="ECO:0007669"/>
    <property type="project" value="TreeGrafter"/>
</dbReference>
<dbReference type="GO" id="GO:0051016">
    <property type="term" value="P:barbed-end actin filament capping"/>
    <property type="evidence" value="ECO:0007669"/>
    <property type="project" value="TreeGrafter"/>
</dbReference>
<evidence type="ECO:0000256" key="9">
    <source>
        <dbReference type="ARBA" id="ARBA00056419"/>
    </source>
</evidence>
<dbReference type="GO" id="GO:0005884">
    <property type="term" value="C:actin filament"/>
    <property type="evidence" value="ECO:0007669"/>
    <property type="project" value="TreeGrafter"/>
</dbReference>
<evidence type="ECO:0000256" key="5">
    <source>
        <dbReference type="ARBA" id="ARBA00022737"/>
    </source>
</evidence>
<dbReference type="Proteomes" id="UP001152759">
    <property type="component" value="Chromosome 8"/>
</dbReference>
<dbReference type="GO" id="GO:0010591">
    <property type="term" value="P:regulation of lamellipodium assembly"/>
    <property type="evidence" value="ECO:0007669"/>
    <property type="project" value="TreeGrafter"/>
</dbReference>
<dbReference type="FunFam" id="3.40.20.10:FF:000042">
    <property type="entry name" value="Actin depolymerizing protein"/>
    <property type="match status" value="1"/>
</dbReference>
<evidence type="ECO:0000256" key="11">
    <source>
        <dbReference type="SAM" id="MobiDB-lite"/>
    </source>
</evidence>
<evidence type="ECO:0000256" key="3">
    <source>
        <dbReference type="ARBA" id="ARBA00009557"/>
    </source>
</evidence>
<dbReference type="CDD" id="cd11285">
    <property type="entry name" value="ADF_Twf-N_like"/>
    <property type="match status" value="1"/>
</dbReference>
<evidence type="ECO:0000256" key="2">
    <source>
        <dbReference type="ARBA" id="ARBA00004544"/>
    </source>
</evidence>
<comment type="function">
    <text evidence="9">Actin-binding protein involved in motile and morphological processes. Inhibits actin polymerization, likely by sequestering G-actin.</text>
</comment>
<evidence type="ECO:0000313" key="13">
    <source>
        <dbReference type="EMBL" id="CAH0394756.1"/>
    </source>
</evidence>
<dbReference type="PANTHER" id="PTHR13759">
    <property type="entry name" value="TWINFILIN"/>
    <property type="match status" value="1"/>
</dbReference>
<keyword evidence="14" id="KW-1185">Reference proteome</keyword>
<name>A0A9P0AM66_BEMTA</name>
<dbReference type="CDD" id="cd11284">
    <property type="entry name" value="ADF_Twf-C_like"/>
    <property type="match status" value="1"/>
</dbReference>
<sequence>MSHQTGITANEQLKKFFSSYLDLDVRAFKVSIENEELTLSHFEKVKGSWKEDFDDLVPPLVFPSQPAYILYRLDTKNETTGYDWLLISWSPDDSPVRQKMLFASTKATLKQEFGSGQIKEEYHVTSQEDVSLKGLERHRLSIKSPAPLTTREEELAELRKSETTGLTEISVDSRSQTLSGVAFPLLPDALSAIERLGRKEINYAQFSIDIAKEEIHLVTCKTIELSQLPHQVPDDTARYHLYNFKHTHEGDYMESIVFIYSMPGYSCSIKERMLYSSCKAPFIITIESTGLKIEKKIEIDSGKELTEEFLLDEIHPKKHLHRPKFDKPKGPPNRGAKRITKPQS</sequence>
<evidence type="ECO:0000259" key="12">
    <source>
        <dbReference type="PROSITE" id="PS51263"/>
    </source>
</evidence>
<dbReference type="GO" id="GO:0030016">
    <property type="term" value="C:myofibril"/>
    <property type="evidence" value="ECO:0007669"/>
    <property type="project" value="TreeGrafter"/>
</dbReference>
<feature type="domain" description="ADF-H" evidence="12">
    <location>
        <begin position="180"/>
        <end position="315"/>
    </location>
</feature>
<evidence type="ECO:0000256" key="4">
    <source>
        <dbReference type="ARBA" id="ARBA00022490"/>
    </source>
</evidence>
<dbReference type="GO" id="GO:0030042">
    <property type="term" value="P:actin filament depolymerization"/>
    <property type="evidence" value="ECO:0007669"/>
    <property type="project" value="TreeGrafter"/>
</dbReference>
<dbReference type="InterPro" id="IPR002108">
    <property type="entry name" value="ADF-H"/>
</dbReference>
<dbReference type="Gene3D" id="3.40.20.10">
    <property type="entry name" value="Severin"/>
    <property type="match status" value="2"/>
</dbReference>
<gene>
    <name evidence="13" type="ORF">BEMITA_LOCUS13017</name>
</gene>
<dbReference type="FunFam" id="3.40.20.10:FF:000007">
    <property type="entry name" value="Twinfilin-1 isoform 1"/>
    <property type="match status" value="1"/>
</dbReference>
<dbReference type="SMART" id="SM00102">
    <property type="entry name" value="ADF"/>
    <property type="match status" value="2"/>
</dbReference>
<comment type="subunit">
    <text evidence="8">Interacts with G-actin; ADP-actin form.</text>
</comment>
<evidence type="ECO:0000256" key="10">
    <source>
        <dbReference type="ARBA" id="ARBA00069496"/>
    </source>
</evidence>
<evidence type="ECO:0000313" key="14">
    <source>
        <dbReference type="Proteomes" id="UP001152759"/>
    </source>
</evidence>
<evidence type="ECO:0000256" key="1">
    <source>
        <dbReference type="ARBA" id="ARBA00004245"/>
    </source>
</evidence>
<comment type="similarity">
    <text evidence="3">Belongs to the actin-binding proteins ADF family. Twinfilin subfamily.</text>
</comment>
<evidence type="ECO:0000256" key="7">
    <source>
        <dbReference type="ARBA" id="ARBA00023212"/>
    </source>
</evidence>
<keyword evidence="6" id="KW-0009">Actin-binding</keyword>
<dbReference type="SUPFAM" id="SSF55753">
    <property type="entry name" value="Actin depolymerizing proteins"/>
    <property type="match status" value="2"/>
</dbReference>
<keyword evidence="5" id="KW-0677">Repeat</keyword>
<dbReference type="EMBL" id="OU963869">
    <property type="protein sequence ID" value="CAH0394756.1"/>
    <property type="molecule type" value="Genomic_DNA"/>
</dbReference>
<keyword evidence="7" id="KW-0206">Cytoskeleton</keyword>
<organism evidence="13 14">
    <name type="scientific">Bemisia tabaci</name>
    <name type="common">Sweetpotato whitefly</name>
    <name type="synonym">Aleurodes tabaci</name>
    <dbReference type="NCBI Taxonomy" id="7038"/>
    <lineage>
        <taxon>Eukaryota</taxon>
        <taxon>Metazoa</taxon>
        <taxon>Ecdysozoa</taxon>
        <taxon>Arthropoda</taxon>
        <taxon>Hexapoda</taxon>
        <taxon>Insecta</taxon>
        <taxon>Pterygota</taxon>
        <taxon>Neoptera</taxon>
        <taxon>Paraneoptera</taxon>
        <taxon>Hemiptera</taxon>
        <taxon>Sternorrhyncha</taxon>
        <taxon>Aleyrodoidea</taxon>
        <taxon>Aleyrodidae</taxon>
        <taxon>Aleyrodinae</taxon>
        <taxon>Bemisia</taxon>
    </lineage>
</organism>
<comment type="subcellular location">
    <subcellularLocation>
        <location evidence="2">Cytoplasm</location>
        <location evidence="2">Cell cortex</location>
    </subcellularLocation>
    <subcellularLocation>
        <location evidence="1">Cytoplasm</location>
        <location evidence="1">Cytoskeleton</location>
    </subcellularLocation>
</comment>
<keyword evidence="4" id="KW-0963">Cytoplasm</keyword>
<dbReference type="InterPro" id="IPR028458">
    <property type="entry name" value="Twinfilin"/>
</dbReference>
<dbReference type="AlphaFoldDB" id="A0A9P0AM66"/>
<dbReference type="PROSITE" id="PS51263">
    <property type="entry name" value="ADF_H"/>
    <property type="match status" value="2"/>
</dbReference>
<evidence type="ECO:0000256" key="6">
    <source>
        <dbReference type="ARBA" id="ARBA00023203"/>
    </source>
</evidence>
<dbReference type="GO" id="GO:0051015">
    <property type="term" value="F:actin filament binding"/>
    <property type="evidence" value="ECO:0007669"/>
    <property type="project" value="TreeGrafter"/>
</dbReference>
<feature type="domain" description="ADF-H" evidence="12">
    <location>
        <begin position="1"/>
        <end position="140"/>
    </location>
</feature>
<dbReference type="PANTHER" id="PTHR13759:SF1">
    <property type="entry name" value="TWINFILIN"/>
    <property type="match status" value="1"/>
</dbReference>
<dbReference type="InterPro" id="IPR029006">
    <property type="entry name" value="ADF-H/Gelsolin-like_dom_sf"/>
</dbReference>
<accession>A0A9P0AM66</accession>
<feature type="region of interest" description="Disordered" evidence="11">
    <location>
        <begin position="317"/>
        <end position="344"/>
    </location>
</feature>
<dbReference type="GO" id="GO:0005938">
    <property type="term" value="C:cell cortex"/>
    <property type="evidence" value="ECO:0007669"/>
    <property type="project" value="UniProtKB-SubCell"/>
</dbReference>